<keyword evidence="1" id="KW-1133">Transmembrane helix</keyword>
<evidence type="ECO:0000313" key="3">
    <source>
        <dbReference type="Proteomes" id="UP000230215"/>
    </source>
</evidence>
<dbReference type="InterPro" id="IPR045275">
    <property type="entry name" value="MscS_archaea/bacteria_type"/>
</dbReference>
<dbReference type="PANTHER" id="PTHR30221:SF1">
    <property type="entry name" value="SMALL-CONDUCTANCE MECHANOSENSITIVE CHANNEL"/>
    <property type="match status" value="1"/>
</dbReference>
<keyword evidence="1" id="KW-0472">Membrane</keyword>
<dbReference type="Pfam" id="PF05552">
    <property type="entry name" value="MS_channel_1st_1"/>
    <property type="match status" value="2"/>
</dbReference>
<dbReference type="PANTHER" id="PTHR30221">
    <property type="entry name" value="SMALL-CONDUCTANCE MECHANOSENSITIVE CHANNEL"/>
    <property type="match status" value="1"/>
</dbReference>
<reference evidence="3" key="1">
    <citation type="submission" date="2017-09" db="EMBL/GenBank/DDBJ databases">
        <title>Depth-based differentiation of microbial function through sediment-hosted aquifers and enrichment of novel symbionts in the deep terrestrial subsurface.</title>
        <authorList>
            <person name="Probst A.J."/>
            <person name="Ladd B."/>
            <person name="Jarett J.K."/>
            <person name="Geller-Mcgrath D.E."/>
            <person name="Sieber C.M.K."/>
            <person name="Emerson J.B."/>
            <person name="Anantharaman K."/>
            <person name="Thomas B.C."/>
            <person name="Malmstrom R."/>
            <person name="Stieglmeier M."/>
            <person name="Klingl A."/>
            <person name="Woyke T."/>
            <person name="Ryan C.M."/>
            <person name="Banfield J.F."/>
        </authorList>
    </citation>
    <scope>NUCLEOTIDE SEQUENCE [LARGE SCALE GENOMIC DNA]</scope>
</reference>
<feature type="transmembrane region" description="Helical" evidence="1">
    <location>
        <begin position="89"/>
        <end position="112"/>
    </location>
</feature>
<feature type="transmembrane region" description="Helical" evidence="1">
    <location>
        <begin position="20"/>
        <end position="41"/>
    </location>
</feature>
<dbReference type="GO" id="GO:0008381">
    <property type="term" value="F:mechanosensitive monoatomic ion channel activity"/>
    <property type="evidence" value="ECO:0007669"/>
    <property type="project" value="InterPro"/>
</dbReference>
<organism evidence="2 3">
    <name type="scientific">Candidatus Nealsonbacteria bacterium CG15_BIG_FIL_POST_REV_8_21_14_020_37_12</name>
    <dbReference type="NCBI Taxonomy" id="1974716"/>
    <lineage>
        <taxon>Bacteria</taxon>
        <taxon>Candidatus Nealsoniibacteriota</taxon>
    </lineage>
</organism>
<proteinExistence type="predicted"/>
<dbReference type="Proteomes" id="UP000230215">
    <property type="component" value="Unassembled WGS sequence"/>
</dbReference>
<feature type="transmembrane region" description="Helical" evidence="1">
    <location>
        <begin position="184"/>
        <end position="206"/>
    </location>
</feature>
<gene>
    <name evidence="2" type="ORF">COW25_00350</name>
</gene>
<sequence length="226" mass="24804">MIEVWYQTTYDSLLGLWKGFLNFIPSLLAAIIVFVIGWFIAEVIGKLVARILKVLKLNQIFDRANWKEALEAAEIKVNISEFIGGICKWVLVVVFLSVSVEILGLSQFASLLNRLISWLPNLIVAVAIFVVAIIVADILNRLIRASVKKIGVKYGGFLSALVRWAIYIFAGLAILLQLGVTPTIIQTIIVGFVGMIALALGLSFGLGGKDAAAKLIEDFKKKISEE</sequence>
<keyword evidence="1" id="KW-0812">Transmembrane</keyword>
<evidence type="ECO:0008006" key="4">
    <source>
        <dbReference type="Google" id="ProtNLM"/>
    </source>
</evidence>
<feature type="transmembrane region" description="Helical" evidence="1">
    <location>
        <begin position="118"/>
        <end position="139"/>
    </location>
</feature>
<dbReference type="InterPro" id="IPR008910">
    <property type="entry name" value="MSC_TM_helix"/>
</dbReference>
<dbReference type="AlphaFoldDB" id="A0A2M7H1V7"/>
<name>A0A2M7H1V7_9BACT</name>
<evidence type="ECO:0000313" key="2">
    <source>
        <dbReference type="EMBL" id="PIW35310.1"/>
    </source>
</evidence>
<feature type="transmembrane region" description="Helical" evidence="1">
    <location>
        <begin position="160"/>
        <end position="178"/>
    </location>
</feature>
<comment type="caution">
    <text evidence="2">The sequence shown here is derived from an EMBL/GenBank/DDBJ whole genome shotgun (WGS) entry which is preliminary data.</text>
</comment>
<evidence type="ECO:0000256" key="1">
    <source>
        <dbReference type="SAM" id="Phobius"/>
    </source>
</evidence>
<dbReference type="EMBL" id="PFGB01000012">
    <property type="protein sequence ID" value="PIW35310.1"/>
    <property type="molecule type" value="Genomic_DNA"/>
</dbReference>
<protein>
    <recommendedName>
        <fullName evidence="4">Small-conductance mechanosensitive ion channel</fullName>
    </recommendedName>
</protein>
<dbReference type="Gene3D" id="1.10.287.1260">
    <property type="match status" value="2"/>
</dbReference>
<accession>A0A2M7H1V7</accession>